<evidence type="ECO:0000256" key="6">
    <source>
        <dbReference type="HAMAP-Rule" id="MF_01161"/>
    </source>
</evidence>
<evidence type="ECO:0000256" key="5">
    <source>
        <dbReference type="ARBA" id="ARBA00048539"/>
    </source>
</evidence>
<evidence type="ECO:0000259" key="7">
    <source>
        <dbReference type="Pfam" id="PF01171"/>
    </source>
</evidence>
<comment type="subcellular location">
    <subcellularLocation>
        <location evidence="6">Cytoplasm</location>
    </subcellularLocation>
</comment>
<dbReference type="InterPro" id="IPR011063">
    <property type="entry name" value="TilS/TtcA_N"/>
</dbReference>
<evidence type="ECO:0000256" key="2">
    <source>
        <dbReference type="ARBA" id="ARBA00022694"/>
    </source>
</evidence>
<reference evidence="8 9" key="1">
    <citation type="submission" date="2022-02" db="EMBL/GenBank/DDBJ databases">
        <title>Draft genome sequence of Mezorhizobium retamae strain IRAMC:0171 isolated from Retama raetam nodules.</title>
        <authorList>
            <person name="Bengaied R."/>
            <person name="Sbissi I."/>
            <person name="Huber K."/>
            <person name="Ghodbane F."/>
            <person name="Nouioui I."/>
            <person name="Tarhouni M."/>
            <person name="Gtari M."/>
        </authorList>
    </citation>
    <scope>NUCLEOTIDE SEQUENCE [LARGE SCALE GENOMIC DNA]</scope>
    <source>
        <strain evidence="8 9">IRAMC:0171</strain>
    </source>
</reference>
<keyword evidence="3 6" id="KW-0547">Nucleotide-binding</keyword>
<evidence type="ECO:0000313" key="9">
    <source>
        <dbReference type="Proteomes" id="UP001201701"/>
    </source>
</evidence>
<name>A0ABS9QMN3_9HYPH</name>
<evidence type="ECO:0000256" key="3">
    <source>
        <dbReference type="ARBA" id="ARBA00022741"/>
    </source>
</evidence>
<dbReference type="GO" id="GO:0032267">
    <property type="term" value="F:tRNA(Ile)-lysidine synthase activity"/>
    <property type="evidence" value="ECO:0007669"/>
    <property type="project" value="UniProtKB-EC"/>
</dbReference>
<dbReference type="Pfam" id="PF01171">
    <property type="entry name" value="ATP_bind_3"/>
    <property type="match status" value="1"/>
</dbReference>
<dbReference type="HAMAP" id="MF_01161">
    <property type="entry name" value="tRNA_Ile_lys_synt"/>
    <property type="match status" value="1"/>
</dbReference>
<keyword evidence="6" id="KW-0963">Cytoplasm</keyword>
<dbReference type="Gene3D" id="3.40.50.620">
    <property type="entry name" value="HUPs"/>
    <property type="match status" value="1"/>
</dbReference>
<dbReference type="EMBL" id="JAKREW010000050">
    <property type="protein sequence ID" value="MCG7508702.1"/>
    <property type="molecule type" value="Genomic_DNA"/>
</dbReference>
<proteinExistence type="inferred from homology"/>
<protein>
    <recommendedName>
        <fullName evidence="6">tRNA(Ile)-lysidine synthase</fullName>
        <ecNumber evidence="6">6.3.4.19</ecNumber>
    </recommendedName>
    <alternativeName>
        <fullName evidence="6">tRNA(Ile)-2-lysyl-cytidine synthase</fullName>
    </alternativeName>
    <alternativeName>
        <fullName evidence="6">tRNA(Ile)-lysidine synthetase</fullName>
    </alternativeName>
</protein>
<sequence>MPEAGSLPAASLFSQIDFGQGAVAAVSGGSDSTALLVLLKDHFDRFLPSARLLAVTVDHALRPASAEEAQAVARLCARLGVAHRTVVWGEPKPSVGLPAAAREARYRLLADAARSAGLNIVLTAHTADDQAETVFMRQARQEGRGLAGMAPATLYDGNVWLLRPLLGERRSALRVFLTSRGLGWIDDPTNLDIAFERPRVRATLAEDEGRFEDLLAVAAAVGREREDLDRRTAILVERHATRPARGLIRLDPAFAVDTDREAALHVLRILLATAGGTSFLPDEGRVAELYAALSPGKGRATLSRTVMDVRRAGIFLYREARGLPEPSSPVDGSLWDGRYRITFRDDVSGSVIAPFGRQAHSTVADPELAGVPESVFRTACAAEPALWRNNSCLGLLKSGKGSPTVTAVPVVAPFAHFLPAFDLRVAGAASALVGASSIPISPLSLRKNVKASANA</sequence>
<comment type="domain">
    <text evidence="6">The N-terminal region contains the highly conserved SGGXDS motif, predicted to be a P-loop motif involved in ATP binding.</text>
</comment>
<comment type="catalytic activity">
    <reaction evidence="5 6">
        <text>cytidine(34) in tRNA(Ile2) + L-lysine + ATP = lysidine(34) in tRNA(Ile2) + AMP + diphosphate + H(+)</text>
        <dbReference type="Rhea" id="RHEA:43744"/>
        <dbReference type="Rhea" id="RHEA-COMP:10625"/>
        <dbReference type="Rhea" id="RHEA-COMP:10670"/>
        <dbReference type="ChEBI" id="CHEBI:15378"/>
        <dbReference type="ChEBI" id="CHEBI:30616"/>
        <dbReference type="ChEBI" id="CHEBI:32551"/>
        <dbReference type="ChEBI" id="CHEBI:33019"/>
        <dbReference type="ChEBI" id="CHEBI:82748"/>
        <dbReference type="ChEBI" id="CHEBI:83665"/>
        <dbReference type="ChEBI" id="CHEBI:456215"/>
        <dbReference type="EC" id="6.3.4.19"/>
    </reaction>
</comment>
<comment type="caution">
    <text evidence="8">The sequence shown here is derived from an EMBL/GenBank/DDBJ whole genome shotgun (WGS) entry which is preliminary data.</text>
</comment>
<dbReference type="InterPro" id="IPR012094">
    <property type="entry name" value="tRNA_Ile_lys_synt"/>
</dbReference>
<evidence type="ECO:0000256" key="4">
    <source>
        <dbReference type="ARBA" id="ARBA00022840"/>
    </source>
</evidence>
<keyword evidence="4 6" id="KW-0067">ATP-binding</keyword>
<feature type="binding site" evidence="6">
    <location>
        <begin position="27"/>
        <end position="32"/>
    </location>
    <ligand>
        <name>ATP</name>
        <dbReference type="ChEBI" id="CHEBI:30616"/>
    </ligand>
</feature>
<dbReference type="PANTHER" id="PTHR43033">
    <property type="entry name" value="TRNA(ILE)-LYSIDINE SYNTHASE-RELATED"/>
    <property type="match status" value="1"/>
</dbReference>
<keyword evidence="2 6" id="KW-0819">tRNA processing</keyword>
<dbReference type="NCBIfam" id="TIGR02432">
    <property type="entry name" value="lysidine_TilS_N"/>
    <property type="match status" value="1"/>
</dbReference>
<organism evidence="8 9">
    <name type="scientific">Mesorhizobium retamae</name>
    <dbReference type="NCBI Taxonomy" id="2912854"/>
    <lineage>
        <taxon>Bacteria</taxon>
        <taxon>Pseudomonadati</taxon>
        <taxon>Pseudomonadota</taxon>
        <taxon>Alphaproteobacteria</taxon>
        <taxon>Hyphomicrobiales</taxon>
        <taxon>Phyllobacteriaceae</taxon>
        <taxon>Mesorhizobium</taxon>
    </lineage>
</organism>
<dbReference type="InterPro" id="IPR012795">
    <property type="entry name" value="tRNA_Ile_lys_synt_N"/>
</dbReference>
<keyword evidence="1 6" id="KW-0436">Ligase</keyword>
<dbReference type="Proteomes" id="UP001201701">
    <property type="component" value="Unassembled WGS sequence"/>
</dbReference>
<dbReference type="CDD" id="cd01992">
    <property type="entry name" value="TilS_N"/>
    <property type="match status" value="1"/>
</dbReference>
<evidence type="ECO:0000256" key="1">
    <source>
        <dbReference type="ARBA" id="ARBA00022598"/>
    </source>
</evidence>
<keyword evidence="9" id="KW-1185">Reference proteome</keyword>
<feature type="domain" description="tRNA(Ile)-lysidine/2-thiocytidine synthase N-terminal" evidence="7">
    <location>
        <begin position="23"/>
        <end position="202"/>
    </location>
</feature>
<dbReference type="RefSeq" id="WP_239370212.1">
    <property type="nucleotide sequence ID" value="NZ_JAKREW010000050.1"/>
</dbReference>
<comment type="similarity">
    <text evidence="6">Belongs to the tRNA(Ile)-lysidine synthase family.</text>
</comment>
<gene>
    <name evidence="6 8" type="primary">tilS</name>
    <name evidence="8" type="ORF">L4923_27060</name>
</gene>
<dbReference type="InterPro" id="IPR014729">
    <property type="entry name" value="Rossmann-like_a/b/a_fold"/>
</dbReference>
<comment type="function">
    <text evidence="6">Ligates lysine onto the cytidine present at position 34 of the AUA codon-specific tRNA(Ile) that contains the anticodon CAU, in an ATP-dependent manner. Cytidine is converted to lysidine, thus changing the amino acid specificity of the tRNA from methionine to isoleucine.</text>
</comment>
<evidence type="ECO:0000313" key="8">
    <source>
        <dbReference type="EMBL" id="MCG7508702.1"/>
    </source>
</evidence>
<accession>A0ABS9QMN3</accession>
<dbReference type="SUPFAM" id="SSF52402">
    <property type="entry name" value="Adenine nucleotide alpha hydrolases-like"/>
    <property type="match status" value="1"/>
</dbReference>
<dbReference type="EC" id="6.3.4.19" evidence="6"/>
<dbReference type="PANTHER" id="PTHR43033:SF1">
    <property type="entry name" value="TRNA(ILE)-LYSIDINE SYNTHASE-RELATED"/>
    <property type="match status" value="1"/>
</dbReference>